<organism evidence="1 2">
    <name type="scientific">Pyrus ussuriensis x Pyrus communis</name>
    <dbReference type="NCBI Taxonomy" id="2448454"/>
    <lineage>
        <taxon>Eukaryota</taxon>
        <taxon>Viridiplantae</taxon>
        <taxon>Streptophyta</taxon>
        <taxon>Embryophyta</taxon>
        <taxon>Tracheophyta</taxon>
        <taxon>Spermatophyta</taxon>
        <taxon>Magnoliopsida</taxon>
        <taxon>eudicotyledons</taxon>
        <taxon>Gunneridae</taxon>
        <taxon>Pentapetalae</taxon>
        <taxon>rosids</taxon>
        <taxon>fabids</taxon>
        <taxon>Rosales</taxon>
        <taxon>Rosaceae</taxon>
        <taxon>Amygdaloideae</taxon>
        <taxon>Maleae</taxon>
        <taxon>Pyrus</taxon>
    </lineage>
</organism>
<sequence>MKLLFESYSIYHLVIASQRVKTSLQRETLIILQSGLRQQIHELSSKGTPRTKMKCLKEVKVCCPGDLDKEPFLFLEHRVLHHQTPIRVVLHRFSFSHRRLAAKCLLRHSNLKEI</sequence>
<comment type="caution">
    <text evidence="1">The sequence shown here is derived from an EMBL/GenBank/DDBJ whole genome shotgun (WGS) entry which is preliminary data.</text>
</comment>
<evidence type="ECO:0000313" key="2">
    <source>
        <dbReference type="Proteomes" id="UP000327157"/>
    </source>
</evidence>
<accession>A0A5N5FDJ4</accession>
<reference evidence="2" key="2">
    <citation type="submission" date="2019-10" db="EMBL/GenBank/DDBJ databases">
        <title>A de novo genome assembly of a pear dwarfing rootstock.</title>
        <authorList>
            <person name="Wang F."/>
            <person name="Wang J."/>
            <person name="Li S."/>
            <person name="Zhang Y."/>
            <person name="Fang M."/>
            <person name="Ma L."/>
            <person name="Zhao Y."/>
            <person name="Jiang S."/>
        </authorList>
    </citation>
    <scope>NUCLEOTIDE SEQUENCE [LARGE SCALE GENOMIC DNA]</scope>
</reference>
<dbReference type="AlphaFoldDB" id="A0A5N5FDJ4"/>
<dbReference type="EMBL" id="SMOL01000695">
    <property type="protein sequence ID" value="KAB2601165.1"/>
    <property type="molecule type" value="Genomic_DNA"/>
</dbReference>
<keyword evidence="2" id="KW-1185">Reference proteome</keyword>
<dbReference type="Proteomes" id="UP000327157">
    <property type="component" value="Chromosome 10"/>
</dbReference>
<protein>
    <submittedName>
        <fullName evidence="1">Uncharacterized protein</fullName>
    </submittedName>
</protein>
<gene>
    <name evidence="1" type="ORF">D8674_002170</name>
</gene>
<proteinExistence type="predicted"/>
<name>A0A5N5FDJ4_9ROSA</name>
<reference evidence="1 2" key="3">
    <citation type="submission" date="2019-11" db="EMBL/GenBank/DDBJ databases">
        <title>A de novo genome assembly of a pear dwarfing rootstock.</title>
        <authorList>
            <person name="Wang F."/>
            <person name="Wang J."/>
            <person name="Li S."/>
            <person name="Zhang Y."/>
            <person name="Fang M."/>
            <person name="Ma L."/>
            <person name="Zhao Y."/>
            <person name="Jiang S."/>
        </authorList>
    </citation>
    <scope>NUCLEOTIDE SEQUENCE [LARGE SCALE GENOMIC DNA]</scope>
    <source>
        <strain evidence="1">S2</strain>
        <tissue evidence="1">Leaf</tissue>
    </source>
</reference>
<evidence type="ECO:0000313" key="1">
    <source>
        <dbReference type="EMBL" id="KAB2601165.1"/>
    </source>
</evidence>
<reference evidence="1 2" key="1">
    <citation type="submission" date="2019-09" db="EMBL/GenBank/DDBJ databases">
        <authorList>
            <person name="Ou C."/>
        </authorList>
    </citation>
    <scope>NUCLEOTIDE SEQUENCE [LARGE SCALE GENOMIC DNA]</scope>
    <source>
        <strain evidence="1">S2</strain>
        <tissue evidence="1">Leaf</tissue>
    </source>
</reference>